<evidence type="ECO:0000256" key="2">
    <source>
        <dbReference type="ARBA" id="ARBA00022723"/>
    </source>
</evidence>
<evidence type="ECO:0000259" key="6">
    <source>
        <dbReference type="PROSITE" id="PS51074"/>
    </source>
</evidence>
<dbReference type="EMBL" id="GGFL01005147">
    <property type="protein sequence ID" value="MBW69325.1"/>
    <property type="molecule type" value="Transcribed_RNA"/>
</dbReference>
<keyword evidence="3" id="KW-0862">Zinc</keyword>
<reference evidence="7" key="1">
    <citation type="submission" date="2018-01" db="EMBL/GenBank/DDBJ databases">
        <title>An insight into the sialome of Amazonian anophelines.</title>
        <authorList>
            <person name="Ribeiro J.M."/>
            <person name="Scarpassa V."/>
            <person name="Calvo E."/>
        </authorList>
    </citation>
    <scope>NUCLEOTIDE SEQUENCE</scope>
</reference>
<comment type="similarity">
    <text evidence="1">Belongs to the DPH4 family.</text>
</comment>
<organism evidence="7">
    <name type="scientific">Anopheles darlingi</name>
    <name type="common">Mosquito</name>
    <dbReference type="NCBI Taxonomy" id="43151"/>
    <lineage>
        <taxon>Eukaryota</taxon>
        <taxon>Metazoa</taxon>
        <taxon>Ecdysozoa</taxon>
        <taxon>Arthropoda</taxon>
        <taxon>Hexapoda</taxon>
        <taxon>Insecta</taxon>
        <taxon>Pterygota</taxon>
        <taxon>Neoptera</taxon>
        <taxon>Endopterygota</taxon>
        <taxon>Diptera</taxon>
        <taxon>Nematocera</taxon>
        <taxon>Culicoidea</taxon>
        <taxon>Culicidae</taxon>
        <taxon>Anophelinae</taxon>
        <taxon>Anopheles</taxon>
    </lineage>
</organism>
<evidence type="ECO:0000256" key="4">
    <source>
        <dbReference type="ARBA" id="ARBA00023004"/>
    </source>
</evidence>
<dbReference type="PANTHER" id="PTHR45255:SF1">
    <property type="entry name" value="DNAJ HOMOLOG SUBFAMILY C MEMBER 24"/>
    <property type="match status" value="1"/>
</dbReference>
<evidence type="ECO:0000256" key="3">
    <source>
        <dbReference type="ARBA" id="ARBA00022833"/>
    </source>
</evidence>
<dbReference type="InterPro" id="IPR007872">
    <property type="entry name" value="DPH_MB_dom"/>
</dbReference>
<dbReference type="InterPro" id="IPR036869">
    <property type="entry name" value="J_dom_sf"/>
</dbReference>
<dbReference type="Gene3D" id="1.10.287.110">
    <property type="entry name" value="DnaJ domain"/>
    <property type="match status" value="1"/>
</dbReference>
<dbReference type="VEuPathDB" id="VectorBase:ADAR2_012333"/>
<dbReference type="AlphaFoldDB" id="A0A2M4CVP2"/>
<evidence type="ECO:0000259" key="5">
    <source>
        <dbReference type="PROSITE" id="PS50076"/>
    </source>
</evidence>
<dbReference type="SUPFAM" id="SSF46565">
    <property type="entry name" value="Chaperone J-domain"/>
    <property type="match status" value="1"/>
</dbReference>
<proteinExistence type="inferred from homology"/>
<sequence length="150" mass="17516">MSESRRLSASHGMSHYEVLQVPADATTEEIRKSYQTLALQYHPDKRKGGNDGSEGSETENFIRIDEAWKVLRDEQKRRVYDAELMQQSCQEEYFVNEILTLEDFEKHEEEDYRLHVCRCGGFYILPDEPITEKIYVCCDECSLVVQVDPV</sequence>
<dbReference type="PANTHER" id="PTHR45255">
    <property type="entry name" value="DNAJ HOMOLOG SUBFAMILY C MEMBER 24"/>
    <property type="match status" value="1"/>
</dbReference>
<dbReference type="Gene3D" id="3.10.660.10">
    <property type="entry name" value="DPH Zinc finger"/>
    <property type="match status" value="1"/>
</dbReference>
<feature type="domain" description="DPH-type MB" evidence="6">
    <location>
        <begin position="95"/>
        <end position="150"/>
    </location>
</feature>
<feature type="domain" description="J" evidence="5">
    <location>
        <begin position="14"/>
        <end position="84"/>
    </location>
</feature>
<accession>A0A2M4CVP2</accession>
<name>A0A2M4CVP2_ANODA</name>
<dbReference type="Pfam" id="PF00226">
    <property type="entry name" value="DnaJ"/>
    <property type="match status" value="1"/>
</dbReference>
<dbReference type="CDD" id="cd06257">
    <property type="entry name" value="DnaJ"/>
    <property type="match status" value="1"/>
</dbReference>
<dbReference type="GO" id="GO:0008198">
    <property type="term" value="F:ferrous iron binding"/>
    <property type="evidence" value="ECO:0007669"/>
    <property type="project" value="TreeGrafter"/>
</dbReference>
<evidence type="ECO:0000256" key="1">
    <source>
        <dbReference type="ARBA" id="ARBA00006169"/>
    </source>
</evidence>
<dbReference type="Pfam" id="PF05207">
    <property type="entry name" value="Zn_ribbon_CSL"/>
    <property type="match status" value="1"/>
</dbReference>
<dbReference type="SUPFAM" id="SSF144217">
    <property type="entry name" value="CSL zinc finger"/>
    <property type="match status" value="1"/>
</dbReference>
<protein>
    <submittedName>
        <fullName evidence="7">Putative dnaj-class molecular chaperone</fullName>
    </submittedName>
</protein>
<keyword evidence="2" id="KW-0479">Metal-binding</keyword>
<dbReference type="PRINTS" id="PR00625">
    <property type="entry name" value="JDOMAIN"/>
</dbReference>
<dbReference type="GO" id="GO:0001671">
    <property type="term" value="F:ATPase activator activity"/>
    <property type="evidence" value="ECO:0007669"/>
    <property type="project" value="TreeGrafter"/>
</dbReference>
<dbReference type="PROSITE" id="PS51074">
    <property type="entry name" value="DPH_MB"/>
    <property type="match status" value="1"/>
</dbReference>
<evidence type="ECO:0000313" key="7">
    <source>
        <dbReference type="EMBL" id="MBW69325.1"/>
    </source>
</evidence>
<dbReference type="InterPro" id="IPR001623">
    <property type="entry name" value="DnaJ_domain"/>
</dbReference>
<keyword evidence="4" id="KW-0408">Iron</keyword>
<dbReference type="PROSITE" id="PS50076">
    <property type="entry name" value="DNAJ_2"/>
    <property type="match status" value="1"/>
</dbReference>
<dbReference type="InterPro" id="IPR036671">
    <property type="entry name" value="DPH_MB_sf"/>
</dbReference>
<dbReference type="SMART" id="SM00271">
    <property type="entry name" value="DnaJ"/>
    <property type="match status" value="1"/>
</dbReference>